<name>A0A164YML4_9AGAM</name>
<protein>
    <recommendedName>
        <fullName evidence="2">DUF7330 domain-containing protein</fullName>
    </recommendedName>
</protein>
<reference evidence="3 4" key="1">
    <citation type="journal article" date="2016" name="Mol. Biol. Evol.">
        <title>Comparative Genomics of Early-Diverging Mushroom-Forming Fungi Provides Insights into the Origins of Lignocellulose Decay Capabilities.</title>
        <authorList>
            <person name="Nagy L.G."/>
            <person name="Riley R."/>
            <person name="Tritt A."/>
            <person name="Adam C."/>
            <person name="Daum C."/>
            <person name="Floudas D."/>
            <person name="Sun H."/>
            <person name="Yadav J.S."/>
            <person name="Pangilinan J."/>
            <person name="Larsson K.H."/>
            <person name="Matsuura K."/>
            <person name="Barry K."/>
            <person name="Labutti K."/>
            <person name="Kuo R."/>
            <person name="Ohm R.A."/>
            <person name="Bhattacharya S.S."/>
            <person name="Shirouzu T."/>
            <person name="Yoshinaga Y."/>
            <person name="Martin F.M."/>
            <person name="Grigoriev I.V."/>
            <person name="Hibbett D.S."/>
        </authorList>
    </citation>
    <scope>NUCLEOTIDE SEQUENCE [LARGE SCALE GENOMIC DNA]</scope>
    <source>
        <strain evidence="3 4">HHB9708</strain>
    </source>
</reference>
<organism evidence="3 4">
    <name type="scientific">Sistotremastrum niveocremeum HHB9708</name>
    <dbReference type="NCBI Taxonomy" id="1314777"/>
    <lineage>
        <taxon>Eukaryota</taxon>
        <taxon>Fungi</taxon>
        <taxon>Dikarya</taxon>
        <taxon>Basidiomycota</taxon>
        <taxon>Agaricomycotina</taxon>
        <taxon>Agaricomycetes</taxon>
        <taxon>Sistotremastrales</taxon>
        <taxon>Sistotremastraceae</taxon>
        <taxon>Sertulicium</taxon>
        <taxon>Sertulicium niveocremeum</taxon>
    </lineage>
</organism>
<keyword evidence="4" id="KW-1185">Reference proteome</keyword>
<dbReference type="STRING" id="1314777.A0A164YML4"/>
<evidence type="ECO:0000313" key="3">
    <source>
        <dbReference type="EMBL" id="KZS97063.1"/>
    </source>
</evidence>
<feature type="region of interest" description="Disordered" evidence="1">
    <location>
        <begin position="1"/>
        <end position="46"/>
    </location>
</feature>
<sequence length="301" mass="32805">MIILGEKSDSSGSIPSTSSSRPSRRPSARDLQPVPPPPTYASSSVSSRISLVHPRAVAGSSTSTLSLPRHSAHNSQKTNHLYVLRPKGSIKGAWVIDVSVLVPPSILPKIREGETRKNLKLHALAGKIAAGIELRRSGTTRVTHADIETFADHGSVKLKIERSDTVRFRLLCRSNDGSSTIYIPRDFRGSISMHVVDGEGTFSPAVSDGLTFISRQPSRSVHFLGTFPGFNRPWDGDDVEVEVRNGNIKISYVDEFIEQPRLGAGLAEVAFHLKDSGFARYIGRFLRRGAEAAISSRRSTI</sequence>
<dbReference type="InterPro" id="IPR055754">
    <property type="entry name" value="DUF7330"/>
</dbReference>
<dbReference type="OrthoDB" id="5289249at2759"/>
<proteinExistence type="predicted"/>
<feature type="compositionally biased region" description="Low complexity" evidence="1">
    <location>
        <begin position="10"/>
        <end position="21"/>
    </location>
</feature>
<dbReference type="Proteomes" id="UP000076722">
    <property type="component" value="Unassembled WGS sequence"/>
</dbReference>
<dbReference type="EMBL" id="KV419397">
    <property type="protein sequence ID" value="KZS97063.1"/>
    <property type="molecule type" value="Genomic_DNA"/>
</dbReference>
<evidence type="ECO:0000259" key="2">
    <source>
        <dbReference type="Pfam" id="PF24016"/>
    </source>
</evidence>
<gene>
    <name evidence="3" type="ORF">SISNIDRAFT_528858</name>
</gene>
<evidence type="ECO:0000313" key="4">
    <source>
        <dbReference type="Proteomes" id="UP000076722"/>
    </source>
</evidence>
<dbReference type="Pfam" id="PF24016">
    <property type="entry name" value="DUF7330"/>
    <property type="match status" value="1"/>
</dbReference>
<accession>A0A164YML4</accession>
<feature type="domain" description="DUF7330" evidence="2">
    <location>
        <begin position="79"/>
        <end position="255"/>
    </location>
</feature>
<dbReference type="AlphaFoldDB" id="A0A164YML4"/>
<evidence type="ECO:0000256" key="1">
    <source>
        <dbReference type="SAM" id="MobiDB-lite"/>
    </source>
</evidence>